<protein>
    <submittedName>
        <fullName evidence="2">GNAT family N-acetyltransferase</fullName>
        <ecNumber evidence="2">2.3.1.-</ecNumber>
    </submittedName>
</protein>
<dbReference type="PANTHER" id="PTHR37817">
    <property type="entry name" value="N-ACETYLTRANSFERASE EIS"/>
    <property type="match status" value="1"/>
</dbReference>
<dbReference type="PANTHER" id="PTHR37817:SF1">
    <property type="entry name" value="N-ACETYLTRANSFERASE EIS"/>
    <property type="match status" value="1"/>
</dbReference>
<sequence>MEFRLAIPTDTEEVSSLWAYCFEPKEDPFFQYYFENCYEPENTMVGIEEGQLLSTVHLRQYDLNVRGTTIPTSYMIGVATHPAARRGGIGGALLLSSLEELKQRDQGITILMPSKAAFYQQYGWELYAHQWVQTLPLDELRPMTDRSLHFGLLNSVEQWTLLAPVYDEYTTGLSGYAVRGETEWKRLLGSFFAEGVNVAVARNEVGDIEAYCVYRLGAPEIMVSELVYISRRGQKSMLNYLYNHRSQGESIRWNEGLHDVGYRFHPNGKTGHTTMPYMMSRIVDVQTAVESIPVDADAAMMEITFTLAVRDELCAWNEGIYEITLGGASAALDIADVQNKDDLMRLLGVNGGTPKVKKISDSSEGTSDVYIEVGALSLLLMGAVSANELAFEEKIQGGQEWLDYLDLVYPKQNTYINEWW</sequence>
<keyword evidence="3" id="KW-1185">Reference proteome</keyword>
<keyword evidence="2" id="KW-0808">Transferase</keyword>
<dbReference type="EMBL" id="JAWJZB010000002">
    <property type="protein sequence ID" value="MDV5087625.1"/>
    <property type="molecule type" value="Genomic_DNA"/>
</dbReference>
<dbReference type="Gene3D" id="3.30.1050.10">
    <property type="entry name" value="SCP2 sterol-binding domain"/>
    <property type="match status" value="1"/>
</dbReference>
<dbReference type="Pfam" id="PF13527">
    <property type="entry name" value="Acetyltransf_9"/>
    <property type="match status" value="1"/>
</dbReference>
<dbReference type="Proteomes" id="UP001272515">
    <property type="component" value="Unassembled WGS sequence"/>
</dbReference>
<dbReference type="PROSITE" id="PS51186">
    <property type="entry name" value="GNAT"/>
    <property type="match status" value="1"/>
</dbReference>
<comment type="caution">
    <text evidence="2">The sequence shown here is derived from an EMBL/GenBank/DDBJ whole genome shotgun (WGS) entry which is preliminary data.</text>
</comment>
<feature type="domain" description="N-acetyltransferase" evidence="1">
    <location>
        <begin position="1"/>
        <end position="144"/>
    </location>
</feature>
<evidence type="ECO:0000313" key="2">
    <source>
        <dbReference type="EMBL" id="MDV5087625.1"/>
    </source>
</evidence>
<dbReference type="SUPFAM" id="SSF55729">
    <property type="entry name" value="Acyl-CoA N-acyltransferases (Nat)"/>
    <property type="match status" value="1"/>
</dbReference>
<dbReference type="InterPro" id="IPR025559">
    <property type="entry name" value="Eis_dom"/>
</dbReference>
<dbReference type="Pfam" id="PF13530">
    <property type="entry name" value="SCP2_2"/>
    <property type="match status" value="1"/>
</dbReference>
<evidence type="ECO:0000313" key="3">
    <source>
        <dbReference type="Proteomes" id="UP001272515"/>
    </source>
</evidence>
<reference evidence="2 3" key="1">
    <citation type="submission" date="2023-10" db="EMBL/GenBank/DDBJ databases">
        <title>Veillonella sp. nov., isolated from a pig farm feces dump.</title>
        <authorList>
            <person name="Chang Y.-H."/>
        </authorList>
    </citation>
    <scope>NUCLEOTIDE SEQUENCE [LARGE SCALE GENOMIC DNA]</scope>
    <source>
        <strain evidence="2 3">YH-vei2233</strain>
    </source>
</reference>
<dbReference type="Gene3D" id="3.40.630.30">
    <property type="match status" value="2"/>
</dbReference>
<dbReference type="SUPFAM" id="SSF55718">
    <property type="entry name" value="SCP-like"/>
    <property type="match status" value="1"/>
</dbReference>
<dbReference type="GO" id="GO:0016746">
    <property type="term" value="F:acyltransferase activity"/>
    <property type="evidence" value="ECO:0007669"/>
    <property type="project" value="UniProtKB-KW"/>
</dbReference>
<organism evidence="2 3">
    <name type="scientific">Veillonella absiana</name>
    <dbReference type="NCBI Taxonomy" id="3079305"/>
    <lineage>
        <taxon>Bacteria</taxon>
        <taxon>Bacillati</taxon>
        <taxon>Bacillota</taxon>
        <taxon>Negativicutes</taxon>
        <taxon>Veillonellales</taxon>
        <taxon>Veillonellaceae</taxon>
        <taxon>Veillonella</taxon>
    </lineage>
</organism>
<dbReference type="InterPro" id="IPR051554">
    <property type="entry name" value="Acetyltransferase_Eis"/>
</dbReference>
<proteinExistence type="predicted"/>
<accession>A0ABU3Z6S6</accession>
<dbReference type="InterPro" id="IPR036527">
    <property type="entry name" value="SCP2_sterol-bd_dom_sf"/>
</dbReference>
<gene>
    <name evidence="2" type="ORF">RVY80_02005</name>
</gene>
<name>A0ABU3Z6S6_9FIRM</name>
<dbReference type="InterPro" id="IPR041380">
    <property type="entry name" value="Acetyltransf_17"/>
</dbReference>
<dbReference type="InterPro" id="IPR016181">
    <property type="entry name" value="Acyl_CoA_acyltransferase"/>
</dbReference>
<dbReference type="EC" id="2.3.1.-" evidence="2"/>
<keyword evidence="2" id="KW-0012">Acyltransferase</keyword>
<dbReference type="InterPro" id="IPR000182">
    <property type="entry name" value="GNAT_dom"/>
</dbReference>
<dbReference type="RefSeq" id="WP_295190937.1">
    <property type="nucleotide sequence ID" value="NZ_JAWJZA010000005.1"/>
</dbReference>
<evidence type="ECO:0000259" key="1">
    <source>
        <dbReference type="PROSITE" id="PS51186"/>
    </source>
</evidence>
<dbReference type="Pfam" id="PF17668">
    <property type="entry name" value="Acetyltransf_17"/>
    <property type="match status" value="1"/>
</dbReference>